<sequence length="42" mass="4915">VELGGIEPHLDRIDDRTHTIWRTVMTGFLVTTFSSWGWCWPP</sequence>
<name>A0A381VIJ2_9ZZZZ</name>
<proteinExistence type="predicted"/>
<dbReference type="EMBL" id="UINC01008736">
    <property type="protein sequence ID" value="SVA39283.1"/>
    <property type="molecule type" value="Genomic_DNA"/>
</dbReference>
<gene>
    <name evidence="1" type="ORF">METZ01_LOCUS92137</name>
</gene>
<organism evidence="1">
    <name type="scientific">marine metagenome</name>
    <dbReference type="NCBI Taxonomy" id="408172"/>
    <lineage>
        <taxon>unclassified sequences</taxon>
        <taxon>metagenomes</taxon>
        <taxon>ecological metagenomes</taxon>
    </lineage>
</organism>
<feature type="non-terminal residue" evidence="1">
    <location>
        <position position="1"/>
    </location>
</feature>
<protein>
    <submittedName>
        <fullName evidence="1">Uncharacterized protein</fullName>
    </submittedName>
</protein>
<reference evidence="1" key="1">
    <citation type="submission" date="2018-05" db="EMBL/GenBank/DDBJ databases">
        <authorList>
            <person name="Lanie J.A."/>
            <person name="Ng W.-L."/>
            <person name="Kazmierczak K.M."/>
            <person name="Andrzejewski T.M."/>
            <person name="Davidsen T.M."/>
            <person name="Wayne K.J."/>
            <person name="Tettelin H."/>
            <person name="Glass J.I."/>
            <person name="Rusch D."/>
            <person name="Podicherti R."/>
            <person name="Tsui H.-C.T."/>
            <person name="Winkler M.E."/>
        </authorList>
    </citation>
    <scope>NUCLEOTIDE SEQUENCE</scope>
</reference>
<accession>A0A381VIJ2</accession>
<evidence type="ECO:0000313" key="1">
    <source>
        <dbReference type="EMBL" id="SVA39283.1"/>
    </source>
</evidence>
<dbReference type="AlphaFoldDB" id="A0A381VIJ2"/>